<dbReference type="RefSeq" id="WP_138001981.1">
    <property type="nucleotide sequence ID" value="NZ_JBHTNY010000040.1"/>
</dbReference>
<evidence type="ECO:0000256" key="3">
    <source>
        <dbReference type="ARBA" id="ARBA00011738"/>
    </source>
</evidence>
<dbReference type="InterPro" id="IPR002684">
    <property type="entry name" value="Biotin_synth/BioAB"/>
</dbReference>
<evidence type="ECO:0000256" key="4">
    <source>
        <dbReference type="ARBA" id="ARBA00012236"/>
    </source>
</evidence>
<keyword evidence="10 16" id="KW-0093">Biotin biosynthesis</keyword>
<proteinExistence type="inferred from homology"/>
<evidence type="ECO:0000256" key="2">
    <source>
        <dbReference type="ARBA" id="ARBA00010765"/>
    </source>
</evidence>
<dbReference type="NCBIfam" id="TIGR00433">
    <property type="entry name" value="bioB"/>
    <property type="match status" value="1"/>
</dbReference>
<name>A0A4U8QC33_9FIRM</name>
<dbReference type="InterPro" id="IPR010722">
    <property type="entry name" value="BATS_dom"/>
</dbReference>
<dbReference type="GO" id="GO:0009102">
    <property type="term" value="P:biotin biosynthetic process"/>
    <property type="evidence" value="ECO:0007669"/>
    <property type="project" value="UniProtKB-UniRule"/>
</dbReference>
<feature type="binding site" evidence="16 17">
    <location>
        <position position="106"/>
    </location>
    <ligand>
        <name>[2Fe-2S] cluster</name>
        <dbReference type="ChEBI" id="CHEBI:190135"/>
    </ligand>
</feature>
<keyword evidence="8 16" id="KW-0001">2Fe-2S</keyword>
<dbReference type="Pfam" id="PF06968">
    <property type="entry name" value="BATS"/>
    <property type="match status" value="1"/>
</dbReference>
<dbReference type="InterPro" id="IPR013785">
    <property type="entry name" value="Aldolase_TIM"/>
</dbReference>
<dbReference type="SFLD" id="SFLDG01060">
    <property type="entry name" value="BATS_domain_containing"/>
    <property type="match status" value="1"/>
</dbReference>
<evidence type="ECO:0000256" key="10">
    <source>
        <dbReference type="ARBA" id="ARBA00022756"/>
    </source>
</evidence>
<dbReference type="Proteomes" id="UP000306509">
    <property type="component" value="Unassembled WGS sequence"/>
</dbReference>
<evidence type="ECO:0000256" key="8">
    <source>
        <dbReference type="ARBA" id="ARBA00022714"/>
    </source>
</evidence>
<sequence length="323" mass="35892">MYSVEGLKEKIWNSGTINKEEAMFLAEAPLEELCRAADDIRKKFCENAFDICTIINGKSGRCSEDCKYCAQSAYYPVKTESYPLMSSEEIVSQAVYNEERGVLRYSIVTSGKRLSDEEIDQVCESIRQIKKESNIAVCVSFGLLNETQYRKIRQAGATRVHNNLESSRRYFKEICTTHTYDDKIEALLAAKRAGLSICSGGIMGLGETMEDRIDMVLTLRDLGVKSIPVNLLNPIPGTPYEGKEILSNDEMCRITAVFRFLIPDASIRLAGGRGLLTDKGEQCFSSGANAAISGDMLTTSGISIRQDMEMLEKLGYKAVLYHG</sequence>
<dbReference type="Gene3D" id="3.20.20.70">
    <property type="entry name" value="Aldolase class I"/>
    <property type="match status" value="1"/>
</dbReference>
<feature type="binding site" evidence="16 17">
    <location>
        <position position="198"/>
    </location>
    <ligand>
        <name>[2Fe-2S] cluster</name>
        <dbReference type="ChEBI" id="CHEBI:190135"/>
    </ligand>
</feature>
<keyword evidence="5 16" id="KW-0004">4Fe-4S</keyword>
<dbReference type="GO" id="GO:0004076">
    <property type="term" value="F:biotin synthase activity"/>
    <property type="evidence" value="ECO:0007669"/>
    <property type="project" value="UniProtKB-UniRule"/>
</dbReference>
<evidence type="ECO:0000256" key="1">
    <source>
        <dbReference type="ARBA" id="ARBA00004942"/>
    </source>
</evidence>
<dbReference type="HAMAP" id="MF_01694">
    <property type="entry name" value="BioB"/>
    <property type="match status" value="1"/>
</dbReference>
<comment type="cofactor">
    <cofactor evidence="16 17">
        <name>[4Fe-4S] cluster</name>
        <dbReference type="ChEBI" id="CHEBI:49883"/>
    </cofactor>
    <text evidence="16 17">Binds 1 [4Fe-4S] cluster. The cluster is coordinated with 3 cysteines and an exchangeable S-adenosyl-L-methionine.</text>
</comment>
<dbReference type="InterPro" id="IPR006638">
    <property type="entry name" value="Elp3/MiaA/NifB-like_rSAM"/>
</dbReference>
<evidence type="ECO:0000313" key="19">
    <source>
        <dbReference type="EMBL" id="TLD02084.1"/>
    </source>
</evidence>
<dbReference type="InterPro" id="IPR007197">
    <property type="entry name" value="rSAM"/>
</dbReference>
<evidence type="ECO:0000256" key="13">
    <source>
        <dbReference type="ARBA" id="ARBA00051157"/>
    </source>
</evidence>
<keyword evidence="20" id="KW-1185">Reference proteome</keyword>
<comment type="similarity">
    <text evidence="2 16">Belongs to the radical SAM superfamily. Biotin synthase family.</text>
</comment>
<dbReference type="SFLD" id="SFLDG01278">
    <property type="entry name" value="biotin_synthase_like"/>
    <property type="match status" value="1"/>
</dbReference>
<dbReference type="InterPro" id="IPR058240">
    <property type="entry name" value="rSAM_sf"/>
</dbReference>
<dbReference type="PANTHER" id="PTHR22976:SF2">
    <property type="entry name" value="BIOTIN SYNTHASE, MITOCHONDRIAL"/>
    <property type="match status" value="1"/>
</dbReference>
<comment type="pathway">
    <text evidence="1 16">Cofactor biosynthesis; biotin biosynthesis; biotin from 7,8-diaminononanoate: step 2/2.</text>
</comment>
<dbReference type="SMART" id="SM00876">
    <property type="entry name" value="BATS"/>
    <property type="match status" value="1"/>
</dbReference>
<dbReference type="SFLD" id="SFLDS00029">
    <property type="entry name" value="Radical_SAM"/>
    <property type="match status" value="1"/>
</dbReference>
<dbReference type="AlphaFoldDB" id="A0A4U8QC33"/>
<comment type="cofactor">
    <cofactor evidence="16">
        <name>[2Fe-2S] cluster</name>
        <dbReference type="ChEBI" id="CHEBI:190135"/>
    </cofactor>
    <text evidence="16">Binds 1 [2Fe-2S] cluster. The cluster is coordinated with 3 cysteines and 1 arginine.</text>
</comment>
<feature type="binding site" evidence="16 17">
    <location>
        <position position="138"/>
    </location>
    <ligand>
        <name>[2Fe-2S] cluster</name>
        <dbReference type="ChEBI" id="CHEBI:190135"/>
    </ligand>
</feature>
<dbReference type="GO" id="GO:0051537">
    <property type="term" value="F:2 iron, 2 sulfur cluster binding"/>
    <property type="evidence" value="ECO:0007669"/>
    <property type="project" value="UniProtKB-KW"/>
</dbReference>
<evidence type="ECO:0000256" key="14">
    <source>
        <dbReference type="ARBA" id="ARBA00057568"/>
    </source>
</evidence>
<dbReference type="SUPFAM" id="SSF102114">
    <property type="entry name" value="Radical SAM enzymes"/>
    <property type="match status" value="1"/>
</dbReference>
<feature type="binding site" evidence="16 17">
    <location>
        <position position="268"/>
    </location>
    <ligand>
        <name>[2Fe-2S] cluster</name>
        <dbReference type="ChEBI" id="CHEBI:190135"/>
    </ligand>
</feature>
<evidence type="ECO:0000256" key="11">
    <source>
        <dbReference type="ARBA" id="ARBA00023004"/>
    </source>
</evidence>
<dbReference type="GO" id="GO:0005506">
    <property type="term" value="F:iron ion binding"/>
    <property type="evidence" value="ECO:0007669"/>
    <property type="project" value="UniProtKB-UniRule"/>
</dbReference>
<keyword evidence="6 16" id="KW-0808">Transferase</keyword>
<evidence type="ECO:0000256" key="6">
    <source>
        <dbReference type="ARBA" id="ARBA00022679"/>
    </source>
</evidence>
<evidence type="ECO:0000256" key="17">
    <source>
        <dbReference type="PIRSR" id="PIRSR001619-1"/>
    </source>
</evidence>
<feature type="binding site" evidence="16 17">
    <location>
        <position position="66"/>
    </location>
    <ligand>
        <name>[4Fe-4S] cluster</name>
        <dbReference type="ChEBI" id="CHEBI:49883"/>
        <note>4Fe-4S-S-AdoMet</note>
    </ligand>
</feature>
<keyword evidence="9 16" id="KW-0479">Metal-binding</keyword>
<dbReference type="EMBL" id="QGQD01000023">
    <property type="protein sequence ID" value="TLD02084.1"/>
    <property type="molecule type" value="Genomic_DNA"/>
</dbReference>
<evidence type="ECO:0000313" key="20">
    <source>
        <dbReference type="Proteomes" id="UP000306509"/>
    </source>
</evidence>
<comment type="cofactor">
    <cofactor evidence="17">
        <name>[2Fe-2S] cluster</name>
        <dbReference type="ChEBI" id="CHEBI:190135"/>
    </cofactor>
    <text evidence="17">Binds 1 [2Fe-2S] cluster. The cluster is coordinated with 3 cysteines and 1 arginine.</text>
</comment>
<dbReference type="PROSITE" id="PS51918">
    <property type="entry name" value="RADICAL_SAM"/>
    <property type="match status" value="1"/>
</dbReference>
<organism evidence="19 20">
    <name type="scientific">Robinsoniella peoriensis</name>
    <dbReference type="NCBI Taxonomy" id="180332"/>
    <lineage>
        <taxon>Bacteria</taxon>
        <taxon>Bacillati</taxon>
        <taxon>Bacillota</taxon>
        <taxon>Clostridia</taxon>
        <taxon>Lachnospirales</taxon>
        <taxon>Lachnospiraceae</taxon>
        <taxon>Robinsoniella</taxon>
    </lineage>
</organism>
<keyword evidence="11 16" id="KW-0408">Iron</keyword>
<comment type="function">
    <text evidence="14 16">Catalyzes the conversion of dethiobiotin (DTB) to biotin by the insertion of a sulfur atom into dethiobiotin via a radical-based mechanism.</text>
</comment>
<dbReference type="FunFam" id="3.20.20.70:FF:000026">
    <property type="entry name" value="Biotin synthase"/>
    <property type="match status" value="1"/>
</dbReference>
<comment type="caution">
    <text evidence="19">The sequence shown here is derived from an EMBL/GenBank/DDBJ whole genome shotgun (WGS) entry which is preliminary data.</text>
</comment>
<evidence type="ECO:0000256" key="9">
    <source>
        <dbReference type="ARBA" id="ARBA00022723"/>
    </source>
</evidence>
<evidence type="ECO:0000256" key="16">
    <source>
        <dbReference type="HAMAP-Rule" id="MF_01694"/>
    </source>
</evidence>
<evidence type="ECO:0000256" key="7">
    <source>
        <dbReference type="ARBA" id="ARBA00022691"/>
    </source>
</evidence>
<evidence type="ECO:0000256" key="12">
    <source>
        <dbReference type="ARBA" id="ARBA00023014"/>
    </source>
</evidence>
<dbReference type="GO" id="GO:0051539">
    <property type="term" value="F:4 iron, 4 sulfur cluster binding"/>
    <property type="evidence" value="ECO:0007669"/>
    <property type="project" value="UniProtKB-KW"/>
</dbReference>
<dbReference type="STRING" id="180332.GCA_000797495_00553"/>
<evidence type="ECO:0000256" key="15">
    <source>
        <dbReference type="ARBA" id="ARBA00070199"/>
    </source>
</evidence>
<dbReference type="UniPathway" id="UPA00078">
    <property type="reaction ID" value="UER00162"/>
</dbReference>
<keyword evidence="7 16" id="KW-0949">S-adenosyl-L-methionine</keyword>
<reference evidence="19 20" key="1">
    <citation type="journal article" date="2019" name="Anaerobe">
        <title>Detection of Robinsoniella peoriensis in multiple bone samples of a trauma patient.</title>
        <authorList>
            <person name="Schrottner P."/>
            <person name="Hartwich K."/>
            <person name="Bunk B."/>
            <person name="Schober I."/>
            <person name="Helbig S."/>
            <person name="Rudolph W.W."/>
            <person name="Gunzer F."/>
        </authorList>
    </citation>
    <scope>NUCLEOTIDE SEQUENCE [LARGE SCALE GENOMIC DNA]</scope>
    <source>
        <strain evidence="19 20">DSM 106044</strain>
    </source>
</reference>
<dbReference type="PANTHER" id="PTHR22976">
    <property type="entry name" value="BIOTIN SYNTHASE"/>
    <property type="match status" value="1"/>
</dbReference>
<feature type="binding site" evidence="16 17">
    <location>
        <position position="62"/>
    </location>
    <ligand>
        <name>[4Fe-4S] cluster</name>
        <dbReference type="ChEBI" id="CHEBI:49883"/>
        <note>4Fe-4S-S-AdoMet</note>
    </ligand>
</feature>
<dbReference type="SMART" id="SM00729">
    <property type="entry name" value="Elp3"/>
    <property type="match status" value="1"/>
</dbReference>
<comment type="subunit">
    <text evidence="3 16">Homodimer.</text>
</comment>
<protein>
    <recommendedName>
        <fullName evidence="15 16">Biotin synthase</fullName>
        <ecNumber evidence="4 16">2.8.1.6</ecNumber>
    </recommendedName>
</protein>
<evidence type="ECO:0000259" key="18">
    <source>
        <dbReference type="PROSITE" id="PS51918"/>
    </source>
</evidence>
<dbReference type="InterPro" id="IPR024177">
    <property type="entry name" value="Biotin_synthase"/>
</dbReference>
<dbReference type="PIRSF" id="PIRSF001619">
    <property type="entry name" value="Biotin_synth"/>
    <property type="match status" value="1"/>
</dbReference>
<evidence type="ECO:0000256" key="5">
    <source>
        <dbReference type="ARBA" id="ARBA00022485"/>
    </source>
</evidence>
<dbReference type="EC" id="2.8.1.6" evidence="4 16"/>
<accession>A0A4U8QC33</accession>
<feature type="domain" description="Radical SAM core" evidence="18">
    <location>
        <begin position="44"/>
        <end position="273"/>
    </location>
</feature>
<dbReference type="CDD" id="cd01335">
    <property type="entry name" value="Radical_SAM"/>
    <property type="match status" value="1"/>
</dbReference>
<gene>
    <name evidence="16 19" type="primary">bioB</name>
    <name evidence="19" type="ORF">DSM106044_01121</name>
</gene>
<keyword evidence="12 16" id="KW-0411">Iron-sulfur</keyword>
<feature type="binding site" evidence="16 17">
    <location>
        <position position="69"/>
    </location>
    <ligand>
        <name>[4Fe-4S] cluster</name>
        <dbReference type="ChEBI" id="CHEBI:49883"/>
        <note>4Fe-4S-S-AdoMet</note>
    </ligand>
</feature>
<dbReference type="Pfam" id="PF04055">
    <property type="entry name" value="Radical_SAM"/>
    <property type="match status" value="1"/>
</dbReference>
<comment type="catalytic activity">
    <reaction evidence="13 16">
        <text>(4R,5S)-dethiobiotin + (sulfur carrier)-SH + 2 reduced [2Fe-2S]-[ferredoxin] + 2 S-adenosyl-L-methionine = (sulfur carrier)-H + biotin + 2 5'-deoxyadenosine + 2 L-methionine + 2 oxidized [2Fe-2S]-[ferredoxin]</text>
        <dbReference type="Rhea" id="RHEA:22060"/>
        <dbReference type="Rhea" id="RHEA-COMP:10000"/>
        <dbReference type="Rhea" id="RHEA-COMP:10001"/>
        <dbReference type="Rhea" id="RHEA-COMP:14737"/>
        <dbReference type="Rhea" id="RHEA-COMP:14739"/>
        <dbReference type="ChEBI" id="CHEBI:17319"/>
        <dbReference type="ChEBI" id="CHEBI:29917"/>
        <dbReference type="ChEBI" id="CHEBI:33737"/>
        <dbReference type="ChEBI" id="CHEBI:33738"/>
        <dbReference type="ChEBI" id="CHEBI:57586"/>
        <dbReference type="ChEBI" id="CHEBI:57844"/>
        <dbReference type="ChEBI" id="CHEBI:59789"/>
        <dbReference type="ChEBI" id="CHEBI:64428"/>
        <dbReference type="ChEBI" id="CHEBI:149473"/>
        <dbReference type="EC" id="2.8.1.6"/>
    </reaction>
</comment>